<gene>
    <name evidence="9" type="ORF">REIFOR_03294</name>
</gene>
<protein>
    <submittedName>
        <fullName evidence="9">MFS transporter, putative enterobactin exporter EntS</fullName>
    </submittedName>
</protein>
<dbReference type="InterPro" id="IPR010290">
    <property type="entry name" value="TM_effector"/>
</dbReference>
<dbReference type="GO" id="GO:0022857">
    <property type="term" value="F:transmembrane transporter activity"/>
    <property type="evidence" value="ECO:0007669"/>
    <property type="project" value="InterPro"/>
</dbReference>
<dbReference type="Pfam" id="PF05977">
    <property type="entry name" value="MFS_3"/>
    <property type="match status" value="1"/>
</dbReference>
<feature type="transmembrane region" description="Helical" evidence="7">
    <location>
        <begin position="314"/>
        <end position="337"/>
    </location>
</feature>
<accession>A0A2K8KUJ4</accession>
<evidence type="ECO:0000256" key="4">
    <source>
        <dbReference type="ARBA" id="ARBA00022692"/>
    </source>
</evidence>
<evidence type="ECO:0000256" key="2">
    <source>
        <dbReference type="ARBA" id="ARBA00022448"/>
    </source>
</evidence>
<reference evidence="9 10" key="1">
    <citation type="journal article" date="2017" name="Environ. Microbiol.">
        <title>Genomic and physiological analyses of 'Reinekea forsetii' reveal a versatile opportunistic lifestyle during spring algae blooms.</title>
        <authorList>
            <person name="Avci B."/>
            <person name="Hahnke R.L."/>
            <person name="Chafee M."/>
            <person name="Fischer T."/>
            <person name="Gruber-Vodicka H."/>
            <person name="Tegetmeyer H.E."/>
            <person name="Harder J."/>
            <person name="Fuchs B.M."/>
            <person name="Amann R.I."/>
            <person name="Teeling H."/>
        </authorList>
    </citation>
    <scope>NUCLEOTIDE SEQUENCE [LARGE SCALE GENOMIC DNA]</scope>
    <source>
        <strain evidence="9 10">Hel1_31_D35</strain>
    </source>
</reference>
<dbReference type="Gene3D" id="1.20.1250.20">
    <property type="entry name" value="MFS general substrate transporter like domains"/>
    <property type="match status" value="1"/>
</dbReference>
<keyword evidence="6 7" id="KW-0472">Membrane</keyword>
<evidence type="ECO:0000256" key="3">
    <source>
        <dbReference type="ARBA" id="ARBA00022475"/>
    </source>
</evidence>
<feature type="transmembrane region" description="Helical" evidence="7">
    <location>
        <begin position="140"/>
        <end position="166"/>
    </location>
</feature>
<feature type="domain" description="Major facilitator superfamily (MFS) profile" evidence="8">
    <location>
        <begin position="171"/>
        <end position="420"/>
    </location>
</feature>
<sequence>MSNTSALLNSQFRIYFIASCFATLAVWMIRFLLAWLIWQQTTSFFWVGVASTSLLLPSLIITPIFGVISDRINLRRGMIYWLACQATVTLLAIGLLRFSPLSLALLLTLTFAFGAIAAAGSPLRLALIPRLVSPDELSNAVGLGAMVFNSSRIVAPAIAAGCLTFMSPSGVLVLAGLAFLTAALLNLLLDEHASPAGRTASSRPANGWQEFTAGVRFSWSDPAIRLLCTLTLINSQVARSLMELLPALSGLFTAGTATDLATLTAFAGAGSILGGWYMSTLGRDTRRLVRVLIGAMFFTALAIVPLLFRLSIWPMSVFIGLISLLMTLLGTGSQILLQRQTVDGMRGRVLSLWITLAIAGAALGALIMGAIAEFLGFPVMLSLMLLLSLLSTAWLSRRGSLIYDRALPADPLTTTLQPQP</sequence>
<dbReference type="SUPFAM" id="SSF103473">
    <property type="entry name" value="MFS general substrate transporter"/>
    <property type="match status" value="1"/>
</dbReference>
<keyword evidence="5 7" id="KW-1133">Transmembrane helix</keyword>
<feature type="transmembrane region" description="Helical" evidence="7">
    <location>
        <begin position="349"/>
        <end position="371"/>
    </location>
</feature>
<name>A0A2K8KUJ4_9GAMM</name>
<evidence type="ECO:0000256" key="5">
    <source>
        <dbReference type="ARBA" id="ARBA00022989"/>
    </source>
</evidence>
<evidence type="ECO:0000313" key="10">
    <source>
        <dbReference type="Proteomes" id="UP000229757"/>
    </source>
</evidence>
<feature type="transmembrane region" description="Helical" evidence="7">
    <location>
        <begin position="288"/>
        <end position="308"/>
    </location>
</feature>
<feature type="transmembrane region" description="Helical" evidence="7">
    <location>
        <begin position="104"/>
        <end position="128"/>
    </location>
</feature>
<evidence type="ECO:0000256" key="6">
    <source>
        <dbReference type="ARBA" id="ARBA00023136"/>
    </source>
</evidence>
<dbReference type="PANTHER" id="PTHR23513:SF11">
    <property type="entry name" value="STAPHYLOFERRIN A TRANSPORTER"/>
    <property type="match status" value="1"/>
</dbReference>
<dbReference type="PANTHER" id="PTHR23513">
    <property type="entry name" value="INTEGRAL MEMBRANE EFFLUX PROTEIN-RELATED"/>
    <property type="match status" value="1"/>
</dbReference>
<dbReference type="EMBL" id="CP011797">
    <property type="protein sequence ID" value="ATX78397.1"/>
    <property type="molecule type" value="Genomic_DNA"/>
</dbReference>
<evidence type="ECO:0000313" key="9">
    <source>
        <dbReference type="EMBL" id="ATX78397.1"/>
    </source>
</evidence>
<evidence type="ECO:0000259" key="8">
    <source>
        <dbReference type="PROSITE" id="PS50850"/>
    </source>
</evidence>
<keyword evidence="10" id="KW-1185">Reference proteome</keyword>
<dbReference type="Proteomes" id="UP000229757">
    <property type="component" value="Chromosome"/>
</dbReference>
<dbReference type="CDD" id="cd06173">
    <property type="entry name" value="MFS_MefA_like"/>
    <property type="match status" value="1"/>
</dbReference>
<proteinExistence type="predicted"/>
<feature type="transmembrane region" description="Helical" evidence="7">
    <location>
        <begin position="79"/>
        <end position="98"/>
    </location>
</feature>
<dbReference type="GO" id="GO:0005886">
    <property type="term" value="C:plasma membrane"/>
    <property type="evidence" value="ECO:0007669"/>
    <property type="project" value="UniProtKB-SubCell"/>
</dbReference>
<keyword evidence="3" id="KW-1003">Cell membrane</keyword>
<feature type="transmembrane region" description="Helical" evidence="7">
    <location>
        <begin position="12"/>
        <end position="38"/>
    </location>
</feature>
<feature type="transmembrane region" description="Helical" evidence="7">
    <location>
        <begin position="44"/>
        <end position="67"/>
    </location>
</feature>
<feature type="transmembrane region" description="Helical" evidence="7">
    <location>
        <begin position="377"/>
        <end position="395"/>
    </location>
</feature>
<keyword evidence="4 7" id="KW-0812">Transmembrane</keyword>
<dbReference type="KEGG" id="rfo:REIFOR_03294"/>
<dbReference type="OrthoDB" id="9775268at2"/>
<dbReference type="RefSeq" id="WP_100258591.1">
    <property type="nucleotide sequence ID" value="NZ_CP011797.1"/>
</dbReference>
<comment type="subcellular location">
    <subcellularLocation>
        <location evidence="1">Cell membrane</location>
        <topology evidence="1">Multi-pass membrane protein</topology>
    </subcellularLocation>
</comment>
<feature type="transmembrane region" description="Helical" evidence="7">
    <location>
        <begin position="172"/>
        <end position="189"/>
    </location>
</feature>
<keyword evidence="2" id="KW-0813">Transport</keyword>
<evidence type="ECO:0000256" key="7">
    <source>
        <dbReference type="SAM" id="Phobius"/>
    </source>
</evidence>
<dbReference type="PROSITE" id="PS50850">
    <property type="entry name" value="MFS"/>
    <property type="match status" value="1"/>
</dbReference>
<dbReference type="InterPro" id="IPR020846">
    <property type="entry name" value="MFS_dom"/>
</dbReference>
<dbReference type="InterPro" id="IPR036259">
    <property type="entry name" value="MFS_trans_sf"/>
</dbReference>
<evidence type="ECO:0000256" key="1">
    <source>
        <dbReference type="ARBA" id="ARBA00004651"/>
    </source>
</evidence>
<organism evidence="9 10">
    <name type="scientific">Reinekea forsetii</name>
    <dbReference type="NCBI Taxonomy" id="1336806"/>
    <lineage>
        <taxon>Bacteria</taxon>
        <taxon>Pseudomonadati</taxon>
        <taxon>Pseudomonadota</taxon>
        <taxon>Gammaproteobacteria</taxon>
        <taxon>Oceanospirillales</taxon>
        <taxon>Saccharospirillaceae</taxon>
        <taxon>Reinekea</taxon>
    </lineage>
</organism>
<dbReference type="AlphaFoldDB" id="A0A2K8KUJ4"/>